<dbReference type="Proteomes" id="UP000317238">
    <property type="component" value="Unassembled WGS sequence"/>
</dbReference>
<evidence type="ECO:0000313" key="2">
    <source>
        <dbReference type="Proteomes" id="UP000317238"/>
    </source>
</evidence>
<name>A0A5C5XR21_9PLAN</name>
<evidence type="ECO:0000313" key="1">
    <source>
        <dbReference type="EMBL" id="TWT65657.1"/>
    </source>
</evidence>
<dbReference type="EMBL" id="SJPL01000002">
    <property type="protein sequence ID" value="TWT65657.1"/>
    <property type="molecule type" value="Genomic_DNA"/>
</dbReference>
<dbReference type="AlphaFoldDB" id="A0A5C5XR21"/>
<sequence length="206" mass="22753">MRLRLSESACVAKGTFNIYIFQPQWVNEIIGVEADRLIRMEADFSRPGFQFRLDDPKSVWSIRPDGIVVSSKSRGVSCGHYLAKVLTALPVTPMQALGNNFAFKPVDEESDLPCETSKNWLEYAAKLQDISVASVSASIRRGSTIFNTAIHVSTDDGVTVQVNVHRDGLSIEEYQTAAKKFDSDLTAAAELLENEMGFEVTNDDSV</sequence>
<protein>
    <submittedName>
        <fullName evidence="1">Uncharacterized protein</fullName>
    </submittedName>
</protein>
<accession>A0A5C5XR21</accession>
<keyword evidence="2" id="KW-1185">Reference proteome</keyword>
<comment type="caution">
    <text evidence="1">The sequence shown here is derived from an EMBL/GenBank/DDBJ whole genome shotgun (WGS) entry which is preliminary data.</text>
</comment>
<proteinExistence type="predicted"/>
<reference evidence="1 2" key="1">
    <citation type="submission" date="2019-02" db="EMBL/GenBank/DDBJ databases">
        <title>Deep-cultivation of Planctomycetes and their phenomic and genomic characterization uncovers novel biology.</title>
        <authorList>
            <person name="Wiegand S."/>
            <person name="Jogler M."/>
            <person name="Boedeker C."/>
            <person name="Pinto D."/>
            <person name="Vollmers J."/>
            <person name="Rivas-Marin E."/>
            <person name="Kohn T."/>
            <person name="Peeters S.H."/>
            <person name="Heuer A."/>
            <person name="Rast P."/>
            <person name="Oberbeckmann S."/>
            <person name="Bunk B."/>
            <person name="Jeske O."/>
            <person name="Meyerdierks A."/>
            <person name="Storesund J.E."/>
            <person name="Kallscheuer N."/>
            <person name="Luecker S."/>
            <person name="Lage O.M."/>
            <person name="Pohl T."/>
            <person name="Merkel B.J."/>
            <person name="Hornburger P."/>
            <person name="Mueller R.-W."/>
            <person name="Bruemmer F."/>
            <person name="Labrenz M."/>
            <person name="Spormann A.M."/>
            <person name="Op Den Camp H."/>
            <person name="Overmann J."/>
            <person name="Amann R."/>
            <person name="Jetten M.S.M."/>
            <person name="Mascher T."/>
            <person name="Medema M.H."/>
            <person name="Devos D.P."/>
            <person name="Kaster A.-K."/>
            <person name="Ovreas L."/>
            <person name="Rohde M."/>
            <person name="Galperin M.Y."/>
            <person name="Jogler C."/>
        </authorList>
    </citation>
    <scope>NUCLEOTIDE SEQUENCE [LARGE SCALE GENOMIC DNA]</scope>
    <source>
        <strain evidence="1 2">Pan14r</strain>
    </source>
</reference>
<dbReference type="RefSeq" id="WP_146440928.1">
    <property type="nucleotide sequence ID" value="NZ_SJPL01000002.1"/>
</dbReference>
<organism evidence="1 2">
    <name type="scientific">Crateriforma conspicua</name>
    <dbReference type="NCBI Taxonomy" id="2527996"/>
    <lineage>
        <taxon>Bacteria</taxon>
        <taxon>Pseudomonadati</taxon>
        <taxon>Planctomycetota</taxon>
        <taxon>Planctomycetia</taxon>
        <taxon>Planctomycetales</taxon>
        <taxon>Planctomycetaceae</taxon>
        <taxon>Crateriforma</taxon>
    </lineage>
</organism>
<gene>
    <name evidence="1" type="ORF">Pan14r_52050</name>
</gene>